<evidence type="ECO:0000313" key="12">
    <source>
        <dbReference type="EMBL" id="CDR47488.1"/>
    </source>
</evidence>
<evidence type="ECO:0000259" key="11">
    <source>
        <dbReference type="Pfam" id="PF18097"/>
    </source>
</evidence>
<evidence type="ECO:0000256" key="2">
    <source>
        <dbReference type="ARBA" id="ARBA00004496"/>
    </source>
</evidence>
<keyword evidence="6" id="KW-0967">Endosome</keyword>
<evidence type="ECO:0000256" key="1">
    <source>
        <dbReference type="ARBA" id="ARBA00004481"/>
    </source>
</evidence>
<feature type="compositionally biased region" description="Polar residues" evidence="9">
    <location>
        <begin position="279"/>
        <end position="291"/>
    </location>
</feature>
<evidence type="ECO:0000256" key="7">
    <source>
        <dbReference type="ARBA" id="ARBA00022927"/>
    </source>
</evidence>
<proteinExistence type="inferred from homology"/>
<comment type="subcellular location">
    <subcellularLocation>
        <location evidence="2">Cytoplasm</location>
    </subcellularLocation>
    <subcellularLocation>
        <location evidence="1">Endosome membrane</location>
        <topology evidence="1">Peripheral membrane protein</topology>
    </subcellularLocation>
</comment>
<dbReference type="PANTHER" id="PTHR46009:SF1">
    <property type="entry name" value="VACUOLAR PROTEIN SORTING-ASSOCIATED PROTEIN VTA1 HOMOLOG"/>
    <property type="match status" value="1"/>
</dbReference>
<dbReference type="Gene3D" id="1.20.5.420">
    <property type="entry name" value="Immunoglobulin FC, subunit C"/>
    <property type="match status" value="1"/>
</dbReference>
<dbReference type="InterPro" id="IPR023175">
    <property type="entry name" value="Vta1/CALS_N_sf"/>
</dbReference>
<keyword evidence="7" id="KW-0653">Protein transport</keyword>
<protein>
    <submittedName>
        <fullName evidence="12">CYFA0S32e00870g1_1</fullName>
    </submittedName>
</protein>
<dbReference type="Pfam" id="PF18097">
    <property type="entry name" value="Vta1_C"/>
    <property type="match status" value="1"/>
</dbReference>
<dbReference type="OrthoDB" id="391137at2759"/>
<feature type="domain" description="Vta1/callose synthase N-terminal" evidence="10">
    <location>
        <begin position="13"/>
        <end position="165"/>
    </location>
</feature>
<evidence type="ECO:0000256" key="5">
    <source>
        <dbReference type="ARBA" id="ARBA00022490"/>
    </source>
</evidence>
<dbReference type="AlphaFoldDB" id="A0A061BDM5"/>
<evidence type="ECO:0000256" key="8">
    <source>
        <dbReference type="ARBA" id="ARBA00023136"/>
    </source>
</evidence>
<accession>A0A061BDM5</accession>
<dbReference type="GO" id="GO:0010008">
    <property type="term" value="C:endosome membrane"/>
    <property type="evidence" value="ECO:0007669"/>
    <property type="project" value="UniProtKB-SubCell"/>
</dbReference>
<name>A0A061BDM5_CYBFA</name>
<evidence type="ECO:0000256" key="4">
    <source>
        <dbReference type="ARBA" id="ARBA00022448"/>
    </source>
</evidence>
<dbReference type="PANTHER" id="PTHR46009">
    <property type="entry name" value="VACUOLAR PROTEIN SORTING-ASSOCIATED PROTEIN VTA1 HOMOLOG"/>
    <property type="match status" value="1"/>
</dbReference>
<comment type="similarity">
    <text evidence="3">Belongs to the VTA1 family.</text>
</comment>
<dbReference type="GO" id="GO:0015031">
    <property type="term" value="P:protein transport"/>
    <property type="evidence" value="ECO:0007669"/>
    <property type="project" value="UniProtKB-KW"/>
</dbReference>
<dbReference type="Pfam" id="PF04652">
    <property type="entry name" value="Vta1"/>
    <property type="match status" value="1"/>
</dbReference>
<evidence type="ECO:0000256" key="9">
    <source>
        <dbReference type="SAM" id="MobiDB-lite"/>
    </source>
</evidence>
<evidence type="ECO:0000256" key="3">
    <source>
        <dbReference type="ARBA" id="ARBA00007895"/>
    </source>
</evidence>
<dbReference type="EMBL" id="LK052917">
    <property type="protein sequence ID" value="CDR47488.1"/>
    <property type="molecule type" value="Genomic_DNA"/>
</dbReference>
<dbReference type="InterPro" id="IPR039431">
    <property type="entry name" value="Vta1/CALS_N"/>
</dbReference>
<feature type="compositionally biased region" description="Polar residues" evidence="9">
    <location>
        <begin position="209"/>
        <end position="230"/>
    </location>
</feature>
<keyword evidence="4" id="KW-0813">Transport</keyword>
<evidence type="ECO:0000256" key="6">
    <source>
        <dbReference type="ARBA" id="ARBA00022753"/>
    </source>
</evidence>
<gene>
    <name evidence="12" type="ORF">CYFA0S_32e00870g</name>
</gene>
<dbReference type="VEuPathDB" id="FungiDB:BON22_5227"/>
<feature type="region of interest" description="Disordered" evidence="9">
    <location>
        <begin position="166"/>
        <end position="294"/>
    </location>
</feature>
<feature type="domain" description="Vta1 C-terminal" evidence="11">
    <location>
        <begin position="310"/>
        <end position="344"/>
    </location>
</feature>
<evidence type="ECO:0000259" key="10">
    <source>
        <dbReference type="Pfam" id="PF04652"/>
    </source>
</evidence>
<dbReference type="PhylomeDB" id="A0A061BDM5"/>
<keyword evidence="8" id="KW-0472">Membrane</keyword>
<dbReference type="GO" id="GO:0005771">
    <property type="term" value="C:multivesicular body"/>
    <property type="evidence" value="ECO:0007669"/>
    <property type="project" value="TreeGrafter"/>
</dbReference>
<organism evidence="12">
    <name type="scientific">Cyberlindnera fabianii</name>
    <name type="common">Yeast</name>
    <name type="synonym">Hansenula fabianii</name>
    <dbReference type="NCBI Taxonomy" id="36022"/>
    <lineage>
        <taxon>Eukaryota</taxon>
        <taxon>Fungi</taxon>
        <taxon>Dikarya</taxon>
        <taxon>Ascomycota</taxon>
        <taxon>Saccharomycotina</taxon>
        <taxon>Saccharomycetes</taxon>
        <taxon>Phaffomycetales</taxon>
        <taxon>Phaffomycetaceae</taxon>
        <taxon>Cyberlindnera</taxon>
    </lineage>
</organism>
<dbReference type="InterPro" id="IPR041212">
    <property type="entry name" value="Vta1_C"/>
</dbReference>
<sequence length="349" mass="38783">MSLPAVPASLPRSISTFIARSKELATADPIISYFCRLFAVEQILTKSLHTTDDEIAGFAMGLLDNIESFKKDSSAELLEVIQDKESSIAYVLNFANKIFATGLMAIQEQRVSKQTAMSLLASANFFELLQLWKEDAERVEELEDVSKKSKYAKFHAARILKAYKNGEDPNEYVPPRNEFEPTEESTDAVSSQTENKDEEKDIPVVEPEGSNSDNFGLPSVPTTISQSTSPQGPPQFIDDEPEPPKESLEELTPFSLPEPPKSFPVDSTDDLTLPETPKSEPSTVSQPTTQPVKKVEKKIDINEIMESSEVYSKAQKHAKFAISAMNYEDKATAVKELEQALELLAKLRE</sequence>
<keyword evidence="5" id="KW-0963">Cytoplasm</keyword>
<dbReference type="InterPro" id="IPR044538">
    <property type="entry name" value="Vta1-like"/>
</dbReference>
<reference evidence="12" key="1">
    <citation type="journal article" date="2014" name="Genome Announc.">
        <title>Genome sequence of the yeast Cyberlindnera fabianii (Hansenula fabianii).</title>
        <authorList>
            <person name="Freel K.C."/>
            <person name="Sarilar V."/>
            <person name="Neuveglise C."/>
            <person name="Devillers H."/>
            <person name="Friedrich A."/>
            <person name="Schacherer J."/>
        </authorList>
    </citation>
    <scope>NUCLEOTIDE SEQUENCE</scope>
    <source>
        <strain evidence="12">YJS4271</strain>
    </source>
</reference>
<feature type="compositionally biased region" description="Basic and acidic residues" evidence="9">
    <location>
        <begin position="194"/>
        <end position="203"/>
    </location>
</feature>
<dbReference type="Gene3D" id="1.25.40.270">
    <property type="entry name" value="Vacuolar protein sorting-associated protein vta1"/>
    <property type="match status" value="1"/>
</dbReference>
<dbReference type="GO" id="GO:0032511">
    <property type="term" value="P:late endosome to vacuole transport via multivesicular body sorting pathway"/>
    <property type="evidence" value="ECO:0007669"/>
    <property type="project" value="InterPro"/>
</dbReference>